<dbReference type="SUPFAM" id="SSF52794">
    <property type="entry name" value="PTS system IIB component-like"/>
    <property type="match status" value="1"/>
</dbReference>
<evidence type="ECO:0000256" key="7">
    <source>
        <dbReference type="PROSITE-ProRule" id="PRU00423"/>
    </source>
</evidence>
<organism evidence="9 10">
    <name type="scientific">Hafnia psychrotolerans</name>
    <dbReference type="NCBI Taxonomy" id="1477018"/>
    <lineage>
        <taxon>Bacteria</taxon>
        <taxon>Pseudomonadati</taxon>
        <taxon>Pseudomonadota</taxon>
        <taxon>Gammaproteobacteria</taxon>
        <taxon>Enterobacterales</taxon>
        <taxon>Hafniaceae</taxon>
        <taxon>Hafnia</taxon>
    </lineage>
</organism>
<dbReference type="InterPro" id="IPR013012">
    <property type="entry name" value="PTS_EIIB_3"/>
</dbReference>
<dbReference type="InterPro" id="IPR036095">
    <property type="entry name" value="PTS_EIIB-like_sf"/>
</dbReference>
<dbReference type="InterPro" id="IPR051819">
    <property type="entry name" value="PTS_sugar-specific_EIIB"/>
</dbReference>
<evidence type="ECO:0000256" key="6">
    <source>
        <dbReference type="ARBA" id="ARBA00022777"/>
    </source>
</evidence>
<protein>
    <submittedName>
        <fullName evidence="9">PTS sugar transporter subunit IIB</fullName>
    </submittedName>
</protein>
<keyword evidence="10" id="KW-1185">Reference proteome</keyword>
<dbReference type="InterPro" id="IPR003501">
    <property type="entry name" value="PTS_EIIB_2/3"/>
</dbReference>
<keyword evidence="1" id="KW-0813">Transport</keyword>
<feature type="domain" description="PTS EIIB type-3" evidence="8">
    <location>
        <begin position="1"/>
        <end position="102"/>
    </location>
</feature>
<reference evidence="10" key="1">
    <citation type="journal article" date="2019" name="Int. J. Syst. Evol. Microbiol.">
        <title>The Global Catalogue of Microorganisms (GCM) 10K type strain sequencing project: providing services to taxonomists for standard genome sequencing and annotation.</title>
        <authorList>
            <consortium name="The Broad Institute Genomics Platform"/>
            <consortium name="The Broad Institute Genome Sequencing Center for Infectious Disease"/>
            <person name="Wu L."/>
            <person name="Ma J."/>
        </authorList>
    </citation>
    <scope>NUCLEOTIDE SEQUENCE [LARGE SCALE GENOMIC DNA]</scope>
    <source>
        <strain evidence="10">CGMCC 1.12806</strain>
    </source>
</reference>
<dbReference type="Proteomes" id="UP000627464">
    <property type="component" value="Unassembled WGS sequence"/>
</dbReference>
<evidence type="ECO:0000313" key="10">
    <source>
        <dbReference type="Proteomes" id="UP000627464"/>
    </source>
</evidence>
<evidence type="ECO:0000256" key="1">
    <source>
        <dbReference type="ARBA" id="ARBA00022448"/>
    </source>
</evidence>
<dbReference type="EMBL" id="BMFZ01000004">
    <property type="protein sequence ID" value="GGA45357.1"/>
    <property type="molecule type" value="Genomic_DNA"/>
</dbReference>
<evidence type="ECO:0000256" key="4">
    <source>
        <dbReference type="ARBA" id="ARBA00022679"/>
    </source>
</evidence>
<name>A0ABQ1GKB1_9GAMM</name>
<dbReference type="PANTHER" id="PTHR34581:SF2">
    <property type="entry name" value="PTS SYSTEM N,N'-DIACETYLCHITOBIOSE-SPECIFIC EIIB COMPONENT"/>
    <property type="match status" value="1"/>
</dbReference>
<proteinExistence type="predicted"/>
<dbReference type="CDD" id="cd05564">
    <property type="entry name" value="PTS_IIB_chitobiose_lichenan"/>
    <property type="match status" value="1"/>
</dbReference>
<keyword evidence="2" id="KW-0597">Phosphoprotein</keyword>
<gene>
    <name evidence="9" type="primary">licB</name>
    <name evidence="9" type="ORF">GCM10011328_20650</name>
</gene>
<dbReference type="PROSITE" id="PS51100">
    <property type="entry name" value="PTS_EIIB_TYPE_3"/>
    <property type="match status" value="1"/>
</dbReference>
<accession>A0ABQ1GKB1</accession>
<dbReference type="Pfam" id="PF02302">
    <property type="entry name" value="PTS_IIB"/>
    <property type="match status" value="1"/>
</dbReference>
<evidence type="ECO:0000313" key="9">
    <source>
        <dbReference type="EMBL" id="GGA45357.1"/>
    </source>
</evidence>
<dbReference type="RefSeq" id="WP_188473217.1">
    <property type="nucleotide sequence ID" value="NZ_BMFZ01000004.1"/>
</dbReference>
<evidence type="ECO:0000256" key="3">
    <source>
        <dbReference type="ARBA" id="ARBA00022597"/>
    </source>
</evidence>
<evidence type="ECO:0000259" key="8">
    <source>
        <dbReference type="PROSITE" id="PS51100"/>
    </source>
</evidence>
<sequence length="102" mass="11140">MNKIILCCMAGMSTSMLVTKMKKAAVEANIDCEINAVSADQVKSHLEGTTAVLLGPQIRHKLPEIKKLCDEKSVPCDLINMMDYGAMNGKKVLDFALKISKL</sequence>
<keyword evidence="5" id="KW-0598">Phosphotransferase system</keyword>
<keyword evidence="4" id="KW-0808">Transferase</keyword>
<dbReference type="Gene3D" id="3.40.50.2300">
    <property type="match status" value="1"/>
</dbReference>
<evidence type="ECO:0000256" key="5">
    <source>
        <dbReference type="ARBA" id="ARBA00022683"/>
    </source>
</evidence>
<keyword evidence="3 9" id="KW-0762">Sugar transport</keyword>
<keyword evidence="6" id="KW-0418">Kinase</keyword>
<feature type="modified residue" description="Phosphocysteine; by EIIA" evidence="7">
    <location>
        <position position="8"/>
    </location>
</feature>
<dbReference type="PANTHER" id="PTHR34581">
    <property type="entry name" value="PTS SYSTEM N,N'-DIACETYLCHITOBIOSE-SPECIFIC EIIB COMPONENT"/>
    <property type="match status" value="1"/>
</dbReference>
<evidence type="ECO:0000256" key="2">
    <source>
        <dbReference type="ARBA" id="ARBA00022553"/>
    </source>
</evidence>
<comment type="caution">
    <text evidence="9">The sequence shown here is derived from an EMBL/GenBank/DDBJ whole genome shotgun (WGS) entry which is preliminary data.</text>
</comment>